<dbReference type="AlphaFoldDB" id="A0A0T5VVC1"/>
<evidence type="ECO:0000313" key="1">
    <source>
        <dbReference type="EMBL" id="KRT17818.1"/>
    </source>
</evidence>
<protein>
    <recommendedName>
        <fullName evidence="3">Peptidase S1 domain-containing protein</fullName>
    </recommendedName>
</protein>
<sequence>MLTGNREGEQHISVQPPGLSFLDEITLDDLTPLALDHALKNMRAASSLDIAFAEIQKLDNLVQEKCIITLRSGFKVEISQGLKSIIEISEIPAIRKNARYSFSGRIKTGFTADKNFTYQQQLISGMKLVSMDRHMIRFNLGYPLSDPLDFKGCSGAPIFDDKGKLIALVAWGDKDVSQPYLYGFRLDRLIHYIQIMYFFPALDQTLALQNKK</sequence>
<name>A0A0T5VVC1_9SPHI</name>
<dbReference type="OrthoDB" id="7057402at2"/>
<dbReference type="Proteomes" id="UP000051950">
    <property type="component" value="Unassembled WGS sequence"/>
</dbReference>
<dbReference type="RefSeq" id="WP_057930447.1">
    <property type="nucleotide sequence ID" value="NZ_LMZQ01000001.1"/>
</dbReference>
<evidence type="ECO:0008006" key="3">
    <source>
        <dbReference type="Google" id="ProtNLM"/>
    </source>
</evidence>
<accession>A0A0T5VVC1</accession>
<keyword evidence="2" id="KW-1185">Reference proteome</keyword>
<dbReference type="SUPFAM" id="SSF50494">
    <property type="entry name" value="Trypsin-like serine proteases"/>
    <property type="match status" value="1"/>
</dbReference>
<gene>
    <name evidence="1" type="ORF">ASU31_00535</name>
</gene>
<reference evidence="1 2" key="1">
    <citation type="submission" date="2015-11" db="EMBL/GenBank/DDBJ databases">
        <title>Sequence of Pedobacter ginsenosidimutans.</title>
        <authorList>
            <person name="Carson E."/>
            <person name="Keyser V."/>
            <person name="Newman J."/>
            <person name="Miller J."/>
        </authorList>
    </citation>
    <scope>NUCLEOTIDE SEQUENCE [LARGE SCALE GENOMIC DNA]</scope>
    <source>
        <strain evidence="1 2">KACC 14530</strain>
    </source>
</reference>
<proteinExistence type="predicted"/>
<evidence type="ECO:0000313" key="2">
    <source>
        <dbReference type="Proteomes" id="UP000051950"/>
    </source>
</evidence>
<dbReference type="EMBL" id="LMZQ01000001">
    <property type="protein sequence ID" value="KRT17818.1"/>
    <property type="molecule type" value="Genomic_DNA"/>
</dbReference>
<organism evidence="1 2">
    <name type="scientific">Pedobacter ginsenosidimutans</name>
    <dbReference type="NCBI Taxonomy" id="687842"/>
    <lineage>
        <taxon>Bacteria</taxon>
        <taxon>Pseudomonadati</taxon>
        <taxon>Bacteroidota</taxon>
        <taxon>Sphingobacteriia</taxon>
        <taxon>Sphingobacteriales</taxon>
        <taxon>Sphingobacteriaceae</taxon>
        <taxon>Pedobacter</taxon>
    </lineage>
</organism>
<comment type="caution">
    <text evidence="1">The sequence shown here is derived from an EMBL/GenBank/DDBJ whole genome shotgun (WGS) entry which is preliminary data.</text>
</comment>
<dbReference type="InterPro" id="IPR009003">
    <property type="entry name" value="Peptidase_S1_PA"/>
</dbReference>